<accession>A0ACC0KV68</accession>
<dbReference type="Proteomes" id="UP001064048">
    <property type="component" value="Chromosome 2"/>
</dbReference>
<organism evidence="1 2">
    <name type="scientific">Choristoneura fumiferana</name>
    <name type="common">Spruce budworm moth</name>
    <name type="synonym">Archips fumiferana</name>
    <dbReference type="NCBI Taxonomy" id="7141"/>
    <lineage>
        <taxon>Eukaryota</taxon>
        <taxon>Metazoa</taxon>
        <taxon>Ecdysozoa</taxon>
        <taxon>Arthropoda</taxon>
        <taxon>Hexapoda</taxon>
        <taxon>Insecta</taxon>
        <taxon>Pterygota</taxon>
        <taxon>Neoptera</taxon>
        <taxon>Endopterygota</taxon>
        <taxon>Lepidoptera</taxon>
        <taxon>Glossata</taxon>
        <taxon>Ditrysia</taxon>
        <taxon>Tortricoidea</taxon>
        <taxon>Tortricidae</taxon>
        <taxon>Tortricinae</taxon>
        <taxon>Choristoneura</taxon>
    </lineage>
</organism>
<gene>
    <name evidence="1" type="ORF">MSG28_001588</name>
</gene>
<evidence type="ECO:0000313" key="2">
    <source>
        <dbReference type="Proteomes" id="UP001064048"/>
    </source>
</evidence>
<keyword evidence="2" id="KW-1185">Reference proteome</keyword>
<reference evidence="1 2" key="1">
    <citation type="journal article" date="2022" name="Genome Biol. Evol.">
        <title>The Spruce Budworm Genome: Reconstructing the Evolutionary History of Antifreeze Proteins.</title>
        <authorList>
            <person name="Beliveau C."/>
            <person name="Gagne P."/>
            <person name="Picq S."/>
            <person name="Vernygora O."/>
            <person name="Keeling C.I."/>
            <person name="Pinkney K."/>
            <person name="Doucet D."/>
            <person name="Wen F."/>
            <person name="Johnston J.S."/>
            <person name="Maaroufi H."/>
            <person name="Boyle B."/>
            <person name="Laroche J."/>
            <person name="Dewar K."/>
            <person name="Juretic N."/>
            <person name="Blackburn G."/>
            <person name="Nisole A."/>
            <person name="Brunet B."/>
            <person name="Brandao M."/>
            <person name="Lumley L."/>
            <person name="Duan J."/>
            <person name="Quan G."/>
            <person name="Lucarotti C.J."/>
            <person name="Roe A.D."/>
            <person name="Sperling F.A.H."/>
            <person name="Levesque R.C."/>
            <person name="Cusson M."/>
        </authorList>
    </citation>
    <scope>NUCLEOTIDE SEQUENCE [LARGE SCALE GENOMIC DNA]</scope>
    <source>
        <strain evidence="1">Glfc:IPQL:Cfum</strain>
    </source>
</reference>
<dbReference type="EMBL" id="CM046102">
    <property type="protein sequence ID" value="KAI8440200.1"/>
    <property type="molecule type" value="Genomic_DNA"/>
</dbReference>
<proteinExistence type="predicted"/>
<comment type="caution">
    <text evidence="1">The sequence shown here is derived from an EMBL/GenBank/DDBJ whole genome shotgun (WGS) entry which is preliminary data.</text>
</comment>
<evidence type="ECO:0000313" key="1">
    <source>
        <dbReference type="EMBL" id="KAI8440200.1"/>
    </source>
</evidence>
<protein>
    <submittedName>
        <fullName evidence="1">Uncharacterized protein</fullName>
    </submittedName>
</protein>
<sequence length="1503" mass="166782">MYPGSTFNGFLPESQFRKMGSSEGQQTFCLKWNHHKTNLVEILEALIKVETYVDCTLVVDDQITFKAHRVVLAANSPYFQSILADVPMDHCSILFPGVKDFEMRALLEYMYTGEVNVSQAQIPHIMKVAEQLEVKGLFDMTELRRRPNGGDRTPASSPPRVVPAAPSSVSPPAPAPPARWPPPPAAPALSAAYDSADMNPLKRKKLSSMLATRDTPILRNVLAQTTPPDSSQPVSLVCHPVTQQAPPRNHSNGSAHDSERPPSPQRPFDYRPRRLSSRASSPPYNRSDRSEDAHSPYTERSFDEEHPRSFHPSPPPSNFQQDVRAGLAPYVPAQQKPEWKRYKQYTRSDIMSAIECVRNGMSALQASRKYGVPSRTLYDKVKKLGITTSRPMSRGVKRESNGAAFPYGLSGTGGGDESSPATPLIDPSFLQQALEGATRDGGREALHAMALAAAAHAALAPRTPPKSEPLSPRSPPPEDDQVEDLSVSRRRDFDPPSGTETPPLPHARYSHSSPPRRAPRDRVRARRRAAAPPGDHGRQAARSPRIATQTSKKERKKTGEEGWTSDVVISMLNIYILGRHTNDNVENPPEIIFNFDSIMEQDEPFMNSDVFNVHDIAEIEDFLSNCDEVFMKKLEEELALGDNDTGLLSIDTKVKAENAQPPQVSPYFNYSGNPLVSQNAHKVKSQPPPQTSPPLNSSPVRGVYGRDEGYKLRHAEALPPEKVTQHPPSRPATQPPMIVQQVVQSPVYLNLAPGNLQQLPVTQVNPPNKTPPNQPLLIQNNAKGMTPVIIKSSDANFSPVIFQSNIINPETQTLMYTSAPIQGTTQTILTNAKGSPENRPVQTFFTTSNPPTLLTTGIPLVLEGDKIALSQVPHVGPPKVKEVKRSAHNAIERRYRTSINDRIVELKNMLVGEDAKLNKSAILRKTIDYIKYLQNQNNRLKQENMALKLACHRSGVKEPIPEGAYTPPHSDISSPYHSPLGIDSDSPSSPEYKVEEKYSKIVMGMGDHSRLALCAFMVGLIAFNPFSAFFGGFMSESSATADFSARVDQRRILSEDDFSYSGVSWGVWLLNTFFIYLVNFVILGGCLIKLLVYGDSVPKSQSKEAGLFYQHKRQADNFIMKGDVVNARLELHRALAMCGKSVQAGGQGHAKLSALAAAVLRQILQRLPFGAFLTRRAGDILSDSPARRATQQWASEVSNISHRLAQLDLLSDHSGRSERVLLSLQAVNLAEVAGNRELLAETYVTAALVFKDHMPKIGNWLCGYYLRLCKRWCSDSCASPPVRLRWVASPRGQRFLRARRWSYAPAHCCLFSRAKPRHDPLAHAMRAYHLELLQKSLQTLLIADERSNTRDVLELVKLITDDVSTDAPHHTGCWDPVMEWWANIVGVAATWLLADTGRASDIGDRLNLLPEPLARCEDPLPGALHMAYKSRRGLLSLVHCRDEASVERTSETILKVCDIAGARLADSLAYYCCRKPTQLMMHGMRVDREIECDREHQRVKMLK</sequence>
<name>A0ACC0KV68_CHOFU</name>